<feature type="repeat" description="ANK" evidence="3">
    <location>
        <begin position="993"/>
        <end position="1025"/>
    </location>
</feature>
<evidence type="ECO:0000313" key="6">
    <source>
        <dbReference type="EMBL" id="SPN96623.1"/>
    </source>
</evidence>
<dbReference type="SMART" id="SM00248">
    <property type="entry name" value="ANK"/>
    <property type="match status" value="10"/>
</dbReference>
<evidence type="ECO:0000256" key="4">
    <source>
        <dbReference type="SAM" id="MobiDB-lite"/>
    </source>
</evidence>
<dbReference type="Gene3D" id="1.25.40.20">
    <property type="entry name" value="Ankyrin repeat-containing domain"/>
    <property type="match status" value="4"/>
</dbReference>
<keyword evidence="1" id="KW-0677">Repeat</keyword>
<keyword evidence="7" id="KW-1185">Reference proteome</keyword>
<proteinExistence type="predicted"/>
<dbReference type="Pfam" id="PF24883">
    <property type="entry name" value="NPHP3_N"/>
    <property type="match status" value="1"/>
</dbReference>
<reference evidence="6" key="1">
    <citation type="submission" date="2018-03" db="EMBL/GenBank/DDBJ databases">
        <authorList>
            <person name="Guldener U."/>
        </authorList>
    </citation>
    <scope>NUCLEOTIDE SEQUENCE</scope>
</reference>
<dbReference type="Pfam" id="PF12796">
    <property type="entry name" value="Ank_2"/>
    <property type="match status" value="2"/>
</dbReference>
<gene>
    <name evidence="6" type="ORF">DNG_00144</name>
</gene>
<dbReference type="Proteomes" id="UP001187682">
    <property type="component" value="Unassembled WGS sequence"/>
</dbReference>
<dbReference type="PANTHER" id="PTHR24198">
    <property type="entry name" value="ANKYRIN REPEAT AND PROTEIN KINASE DOMAIN-CONTAINING PROTEIN"/>
    <property type="match status" value="1"/>
</dbReference>
<dbReference type="PANTHER" id="PTHR24198:SF165">
    <property type="entry name" value="ANKYRIN REPEAT-CONTAINING PROTEIN-RELATED"/>
    <property type="match status" value="1"/>
</dbReference>
<feature type="repeat" description="ANK" evidence="3">
    <location>
        <begin position="960"/>
        <end position="992"/>
    </location>
</feature>
<feature type="repeat" description="ANK" evidence="3">
    <location>
        <begin position="1096"/>
        <end position="1124"/>
    </location>
</feature>
<evidence type="ECO:0000259" key="5">
    <source>
        <dbReference type="Pfam" id="PF24883"/>
    </source>
</evidence>
<feature type="domain" description="Nephrocystin 3-like N-terminal" evidence="5">
    <location>
        <begin position="357"/>
        <end position="534"/>
    </location>
</feature>
<feature type="repeat" description="ANK" evidence="3">
    <location>
        <begin position="1125"/>
        <end position="1157"/>
    </location>
</feature>
<accession>A0AAE8MN92</accession>
<dbReference type="InterPro" id="IPR027417">
    <property type="entry name" value="P-loop_NTPase"/>
</dbReference>
<feature type="region of interest" description="Disordered" evidence="4">
    <location>
        <begin position="76"/>
        <end position="99"/>
    </location>
</feature>
<dbReference type="Gene3D" id="3.40.50.300">
    <property type="entry name" value="P-loop containing nucleotide triphosphate hydrolases"/>
    <property type="match status" value="1"/>
</dbReference>
<dbReference type="Pfam" id="PF00023">
    <property type="entry name" value="Ank"/>
    <property type="match status" value="2"/>
</dbReference>
<comment type="caution">
    <text evidence="6">The sequence shown here is derived from an EMBL/GenBank/DDBJ whole genome shotgun (WGS) entry which is preliminary data.</text>
</comment>
<evidence type="ECO:0000256" key="2">
    <source>
        <dbReference type="ARBA" id="ARBA00023043"/>
    </source>
</evidence>
<protein>
    <recommendedName>
        <fullName evidence="5">Nephrocystin 3-like N-terminal domain-containing protein</fullName>
    </recommendedName>
</protein>
<dbReference type="InterPro" id="IPR002110">
    <property type="entry name" value="Ankyrin_rpt"/>
</dbReference>
<evidence type="ECO:0000256" key="3">
    <source>
        <dbReference type="PROSITE-ProRule" id="PRU00023"/>
    </source>
</evidence>
<organism evidence="6 7">
    <name type="scientific">Cephalotrichum gorgonifer</name>
    <dbReference type="NCBI Taxonomy" id="2041049"/>
    <lineage>
        <taxon>Eukaryota</taxon>
        <taxon>Fungi</taxon>
        <taxon>Dikarya</taxon>
        <taxon>Ascomycota</taxon>
        <taxon>Pezizomycotina</taxon>
        <taxon>Sordariomycetes</taxon>
        <taxon>Hypocreomycetidae</taxon>
        <taxon>Microascales</taxon>
        <taxon>Microascaceae</taxon>
        <taxon>Cephalotrichum</taxon>
    </lineage>
</organism>
<feature type="repeat" description="ANK" evidence="3">
    <location>
        <begin position="1191"/>
        <end position="1223"/>
    </location>
</feature>
<dbReference type="InterPro" id="IPR036770">
    <property type="entry name" value="Ankyrin_rpt-contain_sf"/>
</dbReference>
<dbReference type="PROSITE" id="PS50088">
    <property type="entry name" value="ANK_REPEAT"/>
    <property type="match status" value="8"/>
</dbReference>
<feature type="region of interest" description="Disordered" evidence="4">
    <location>
        <begin position="40"/>
        <end position="64"/>
    </location>
</feature>
<dbReference type="GO" id="GO:0005737">
    <property type="term" value="C:cytoplasm"/>
    <property type="evidence" value="ECO:0007669"/>
    <property type="project" value="TreeGrafter"/>
</dbReference>
<feature type="repeat" description="ANK" evidence="3">
    <location>
        <begin position="1026"/>
        <end position="1058"/>
    </location>
</feature>
<feature type="repeat" description="ANK" evidence="3">
    <location>
        <begin position="1059"/>
        <end position="1091"/>
    </location>
</feature>
<dbReference type="Gene3D" id="3.40.50.1820">
    <property type="entry name" value="alpha/beta hydrolase"/>
    <property type="match status" value="1"/>
</dbReference>
<dbReference type="SUPFAM" id="SSF48403">
    <property type="entry name" value="Ankyrin repeat"/>
    <property type="match status" value="1"/>
</dbReference>
<name>A0AAE8MN92_9PEZI</name>
<evidence type="ECO:0000256" key="1">
    <source>
        <dbReference type="ARBA" id="ARBA00022737"/>
    </source>
</evidence>
<keyword evidence="2 3" id="KW-0040">ANK repeat</keyword>
<dbReference type="EMBL" id="ONZQ02000001">
    <property type="protein sequence ID" value="SPN96623.1"/>
    <property type="molecule type" value="Genomic_DNA"/>
</dbReference>
<dbReference type="PROSITE" id="PS50297">
    <property type="entry name" value="ANK_REP_REGION"/>
    <property type="match status" value="7"/>
</dbReference>
<dbReference type="InterPro" id="IPR056884">
    <property type="entry name" value="NPHP3-like_N"/>
</dbReference>
<feature type="compositionally biased region" description="Basic residues" evidence="4">
    <location>
        <begin position="42"/>
        <end position="55"/>
    </location>
</feature>
<sequence>MENRVHVRDVGFTTLYESSHPTVDIVFVHGFTGHPEDTWTLKRTKAQRTNRGKKRGRDEEQPTNLTLRLKFTKLVSGGRARTPSNDAQADGEDGTEADGNLSSDVYWPADLARKTAPDSRVLTYGYDTRVRHRVVGQISQNTVSDHARDLLSTLEIHRRNLSEKRRPVLFVVHSLGGIVVKEALRMSRDCVSTRPHLHNIFKSTVGIIFFGTPHHGSDPRSEEYGVGMLNGNKVVEDTSSCLGDPTLETKQHISSNHMDMCRFSGLEDAQYKKVAAAITDILGNLEVGTNPTQSVADGGSFAVDRSITVDNSNTPDHSSIVDSSSIVEHLKRSLREQLYFDKIDERLTTLTAAQGSTCRWFLAKPEYAEWKEAEKQPEHGGFLWIKGNPGTGKSTLMKFLFEGAKVGAKGDPSQIMLSFFFHARGTTEEKSTAGLYRSLLHQLFEVAPDLIVAGLEWMTAAGARVIERDGWHEESLKQTLTYAVRELGRRSLTIFVDALDECMDQTAAMVCFFEDLCESAIEAQVRLQICFSSRHYPTVVIQKGIEVVLEHELGHRDDIETYIKSRLRMGRSKRAETLRSEILEKSSGIFLWVVLVVDILNSEFPNNSSIANIRKRLDDIPPKLHDLFEMILARDGQNLEQMRLCLVSILFATRPLQPQELYFAVQLGLDRNCSTAWDQEDVGLDEMKTFVRSSSKGLAEVTRKSSSVQFIHESVRDFLLDRGHEGQLSGDSSNFIGRGHKILRDCCAAQIDAPISLHLGLPDYPETSTSTVRREALRLKFPFLEYAVLGVLRHADGAQRNGIEQGDFLVSFQIEPWRLLSNALERHAVRRYKESVDLLYILAENNLTNLIRICPERLSGLKARGERYGPPIFAALATGSYEAAETLLVAQAEAQSDTSPLFDLCTHYAEKRKRHTNLGRNFAFSRHKGVLTHAVEFGDEVIVAFLIDCGQASPDLVDRHGRPLLYWATQNGHVATARILLERGADIEVEDNSGRAALSWAAERGDMAMASLLVEKGAAIEGRGSIGMTPLCWAAENGKVGIARFLLDKGAGIEGKDSVDSTPLSLAAENGHVATTRLLLEKGACIEGNYSIDGPPLGRAAENGHEVTCTLLLEEGADIEGKDNFGETPLYKAVKRGHTHTVMLLIQRGANIEAKTANGMTPLMRAAADGKDAIAGILLEKGSSVDARNGDGSTPLHCAARNGRSDIVRLLLDKGAKVEVNDDRGLTPLSLAVHHGNEFIIRLLRKKAQVYTIE</sequence>
<evidence type="ECO:0000313" key="7">
    <source>
        <dbReference type="Proteomes" id="UP001187682"/>
    </source>
</evidence>
<dbReference type="InterPro" id="IPR029058">
    <property type="entry name" value="AB_hydrolase_fold"/>
</dbReference>
<dbReference type="SUPFAM" id="SSF52540">
    <property type="entry name" value="P-loop containing nucleoside triphosphate hydrolases"/>
    <property type="match status" value="1"/>
</dbReference>
<dbReference type="SUPFAM" id="SSF53474">
    <property type="entry name" value="alpha/beta-Hydrolases"/>
    <property type="match status" value="1"/>
</dbReference>
<feature type="repeat" description="ANK" evidence="3">
    <location>
        <begin position="1158"/>
        <end position="1190"/>
    </location>
</feature>
<dbReference type="AlphaFoldDB" id="A0AAE8MN92"/>